<dbReference type="PANTHER" id="PTHR47537">
    <property type="entry name" value="CUBILIN"/>
    <property type="match status" value="1"/>
</dbReference>
<feature type="domain" description="CUB" evidence="3">
    <location>
        <begin position="640"/>
        <end position="749"/>
    </location>
</feature>
<evidence type="ECO:0000259" key="3">
    <source>
        <dbReference type="PROSITE" id="PS01180"/>
    </source>
</evidence>
<sequence length="749" mass="83651">RDYYSSISRNFSPVSAAYYPGRVLSPTELTIPGPLSTMPACRFRIDSATMGAIDASSEFRELPGVTGELISPTYPGFHPDGLTCAYQLIGRPTQRINVDVLDLDLPEQSEICTMDYLHFYDGERADPDVPTIGPKFCGRNRRLRVVSTGPSLLILFVTGSLIGSRAELARLSDGSNGQFRRRGFRLRYTFTDQLLLVHPNHRMWHIRGTVISNERSPLSNTFSSYLGFVECDYMIRSQGSSEAKFESPTYKTDQALLPGRSCSFYFLGGLYDQHMEVVRIGFDELDLPPSTKLEQEKTTSTQATRCDRGHLAVYGIRSLDGLYQQTEPIHNWTDYYGRIAATPDHVWCGPTDQLNNLRIGSNLDQAPIVGQHSLVLLRLNATGAALPGLRASFRVIYRFDRAFGVPGAPVTTDLCQFLYSPSVTPFSVLATSETVGRKPDDFSTSQRVAHPRGWTNSPFYPNPYPSNSTCLYLFVPRQMVPRRERIRLAFGTFETQSGRRTNADLSAQLMPSSLCDQDFLEVIELHIPVTQALFDALVALASRVSAVLLGPTSWIRQWQNIDEELRVRLSLSQPSVVVEPIAVYCGSRIPGPFLSHPGATAILLRFHGTRNMNAKGFTLHYEFIEPGTIRPATEKSRSVCGGNFSSLDQSGLIESPNYPEPYGDNVDCTWNLAGRKKDSQLQLHFQFFHLEGDAAGCPRAIVRIYEGSHFRPSFEFCGNQSRLPPLVLSTSAAIVRYVHQSALYMYVCF</sequence>
<name>A0A8E0VFN8_9TREM</name>
<evidence type="ECO:0000313" key="4">
    <source>
        <dbReference type="EMBL" id="KAA0185365.1"/>
    </source>
</evidence>
<dbReference type="Pfam" id="PF00431">
    <property type="entry name" value="CUB"/>
    <property type="match status" value="3"/>
</dbReference>
<feature type="domain" description="CUB" evidence="3">
    <location>
        <begin position="41"/>
        <end position="191"/>
    </location>
</feature>
<dbReference type="CDD" id="cd00041">
    <property type="entry name" value="CUB"/>
    <property type="match status" value="3"/>
</dbReference>
<dbReference type="GO" id="GO:0005886">
    <property type="term" value="C:plasma membrane"/>
    <property type="evidence" value="ECO:0007669"/>
    <property type="project" value="TreeGrafter"/>
</dbReference>
<dbReference type="InterPro" id="IPR000859">
    <property type="entry name" value="CUB_dom"/>
</dbReference>
<keyword evidence="1" id="KW-1015">Disulfide bond</keyword>
<keyword evidence="5" id="KW-1185">Reference proteome</keyword>
<dbReference type="EMBL" id="LUCM01010528">
    <property type="protein sequence ID" value="KAA0185365.1"/>
    <property type="molecule type" value="Genomic_DNA"/>
</dbReference>
<organism evidence="4 5">
    <name type="scientific">Fasciolopsis buskii</name>
    <dbReference type="NCBI Taxonomy" id="27845"/>
    <lineage>
        <taxon>Eukaryota</taxon>
        <taxon>Metazoa</taxon>
        <taxon>Spiralia</taxon>
        <taxon>Lophotrochozoa</taxon>
        <taxon>Platyhelminthes</taxon>
        <taxon>Trematoda</taxon>
        <taxon>Digenea</taxon>
        <taxon>Plagiorchiida</taxon>
        <taxon>Echinostomata</taxon>
        <taxon>Echinostomatoidea</taxon>
        <taxon>Fasciolidae</taxon>
        <taxon>Fasciolopsis</taxon>
    </lineage>
</organism>
<evidence type="ECO:0000256" key="2">
    <source>
        <dbReference type="PROSITE-ProRule" id="PRU00059"/>
    </source>
</evidence>
<dbReference type="InterPro" id="IPR035914">
    <property type="entry name" value="Sperma_CUB_dom_sf"/>
</dbReference>
<feature type="non-terminal residue" evidence="4">
    <location>
        <position position="1"/>
    </location>
</feature>
<dbReference type="AlphaFoldDB" id="A0A8E0VFN8"/>
<dbReference type="Gene3D" id="2.60.120.290">
    <property type="entry name" value="Spermadhesin, CUB domain"/>
    <property type="match status" value="3"/>
</dbReference>
<reference evidence="4" key="1">
    <citation type="submission" date="2019-05" db="EMBL/GenBank/DDBJ databases">
        <title>Annotation for the trematode Fasciolopsis buski.</title>
        <authorList>
            <person name="Choi Y.-J."/>
        </authorList>
    </citation>
    <scope>NUCLEOTIDE SEQUENCE</scope>
    <source>
        <strain evidence="4">HT</strain>
        <tissue evidence="4">Whole worm</tissue>
    </source>
</reference>
<protein>
    <submittedName>
        <fullName evidence="4">Splicing factor U2AF 65 kDa subunit</fullName>
    </submittedName>
</protein>
<dbReference type="PANTHER" id="PTHR47537:SF2">
    <property type="entry name" value="CUBILIN"/>
    <property type="match status" value="1"/>
</dbReference>
<comment type="caution">
    <text evidence="4">The sequence shown here is derived from an EMBL/GenBank/DDBJ whole genome shotgun (WGS) entry which is preliminary data.</text>
</comment>
<dbReference type="PROSITE" id="PS01180">
    <property type="entry name" value="CUB"/>
    <property type="match status" value="3"/>
</dbReference>
<accession>A0A8E0VFN8</accession>
<feature type="domain" description="CUB" evidence="3">
    <location>
        <begin position="444"/>
        <end position="624"/>
    </location>
</feature>
<gene>
    <name evidence="4" type="ORF">FBUS_02871</name>
</gene>
<dbReference type="Proteomes" id="UP000728185">
    <property type="component" value="Unassembled WGS sequence"/>
</dbReference>
<dbReference type="InterPro" id="IPR053207">
    <property type="entry name" value="Non-NMDA_GluR_Accessory"/>
</dbReference>
<dbReference type="SUPFAM" id="SSF49854">
    <property type="entry name" value="Spermadhesin, CUB domain"/>
    <property type="match status" value="3"/>
</dbReference>
<evidence type="ECO:0000313" key="5">
    <source>
        <dbReference type="Proteomes" id="UP000728185"/>
    </source>
</evidence>
<dbReference type="OrthoDB" id="6277583at2759"/>
<dbReference type="SMART" id="SM00042">
    <property type="entry name" value="CUB"/>
    <property type="match status" value="3"/>
</dbReference>
<evidence type="ECO:0000256" key="1">
    <source>
        <dbReference type="ARBA" id="ARBA00023157"/>
    </source>
</evidence>
<proteinExistence type="predicted"/>
<comment type="caution">
    <text evidence="2">Lacks conserved residue(s) required for the propagation of feature annotation.</text>
</comment>